<proteinExistence type="predicted"/>
<gene>
    <name evidence="2" type="ORF">SP60_07970</name>
</gene>
<feature type="transmembrane region" description="Helical" evidence="1">
    <location>
        <begin position="147"/>
        <end position="168"/>
    </location>
</feature>
<protein>
    <recommendedName>
        <fullName evidence="4">NnrS family protein</fullName>
    </recommendedName>
</protein>
<feature type="transmembrane region" description="Helical" evidence="1">
    <location>
        <begin position="92"/>
        <end position="109"/>
    </location>
</feature>
<dbReference type="STRING" id="1705394.SP60_07970"/>
<dbReference type="RefSeq" id="WP_053952125.1">
    <property type="nucleotide sequence ID" value="NZ_CP010552.1"/>
</dbReference>
<evidence type="ECO:0000313" key="2">
    <source>
        <dbReference type="EMBL" id="ALE53128.1"/>
    </source>
</evidence>
<dbReference type="AlphaFoldDB" id="A0A0M5LF58"/>
<organism evidence="2 3">
    <name type="scientific">Candidatus Thioglobus autotrophicus</name>
    <dbReference type="NCBI Taxonomy" id="1705394"/>
    <lineage>
        <taxon>Bacteria</taxon>
        <taxon>Pseudomonadati</taxon>
        <taxon>Pseudomonadota</taxon>
        <taxon>Gammaproteobacteria</taxon>
        <taxon>Candidatus Pseudothioglobaceae</taxon>
        <taxon>Candidatus Thioglobus</taxon>
    </lineage>
</organism>
<dbReference type="KEGG" id="tho:SP60_07970"/>
<dbReference type="OrthoDB" id="9770040at2"/>
<accession>A0A0M5LF58</accession>
<keyword evidence="1" id="KW-1133">Transmembrane helix</keyword>
<feature type="transmembrane region" description="Helical" evidence="1">
    <location>
        <begin position="296"/>
        <end position="314"/>
    </location>
</feature>
<evidence type="ECO:0008006" key="4">
    <source>
        <dbReference type="Google" id="ProtNLM"/>
    </source>
</evidence>
<dbReference type="Proteomes" id="UP000058020">
    <property type="component" value="Chromosome"/>
</dbReference>
<feature type="transmembrane region" description="Helical" evidence="1">
    <location>
        <begin position="360"/>
        <end position="384"/>
    </location>
</feature>
<keyword evidence="1" id="KW-0472">Membrane</keyword>
<dbReference type="PATRIC" id="fig|1705394.5.peg.1594"/>
<keyword evidence="3" id="KW-1185">Reference proteome</keyword>
<feature type="transmembrane region" description="Helical" evidence="1">
    <location>
        <begin position="266"/>
        <end position="290"/>
    </location>
</feature>
<feature type="transmembrane region" description="Helical" evidence="1">
    <location>
        <begin position="62"/>
        <end position="80"/>
    </location>
</feature>
<reference evidence="2 3" key="1">
    <citation type="journal article" date="2015" name="Genome Announc.">
        <title>Genome Sequence of 'Candidatus Thioglobus autotrophica' Strain EF1, a Chemoautotroph from the SUP05 Clade of Marine Gammaproteobacteria.</title>
        <authorList>
            <person name="Shah V."/>
            <person name="Morris R.M."/>
        </authorList>
    </citation>
    <scope>NUCLEOTIDE SEQUENCE [LARGE SCALE GENOMIC DNA]</scope>
    <source>
        <strain evidence="2 3">EF1</strain>
    </source>
</reference>
<feature type="transmembrane region" description="Helical" evidence="1">
    <location>
        <begin position="235"/>
        <end position="254"/>
    </location>
</feature>
<feature type="transmembrane region" description="Helical" evidence="1">
    <location>
        <begin position="174"/>
        <end position="191"/>
    </location>
</feature>
<evidence type="ECO:0000256" key="1">
    <source>
        <dbReference type="SAM" id="Phobius"/>
    </source>
</evidence>
<feature type="transmembrane region" description="Helical" evidence="1">
    <location>
        <begin position="334"/>
        <end position="354"/>
    </location>
</feature>
<sequence length="393" mass="44687">MINLNQHQEYTTKPILRLGFRPFFFASGVIAVISMLMWMIFYPALILVNNANPIDWHAHEMIFAYGSAVTIGFLLTASKNWTGVQTLYKKPLLALTLLWLGGRFLPFVAHDFLIYQAVIDSSFLVLSTLAIAWPIIKAKNWNNVSIVAKLVLLSAAHILFYLGLLGVVSQGVYLGIYLGFYLIISLLFMMSRRLLPFFIERGLGLNTELKNSKFLDLASLFLFLAFIVFELFFQTIASTILAGLLFIVHSIRLVNWHHHGLWKKPLLWSIYLAYGLLTLGFGLHAVSYFVSMMPNISTHSFAFGFALMTLSMMARVSLGHTGRNVFQPPKQINLMFILLTLAFITRVVLVSIFPEYYTNLIFISQLLWILSFSGFVIIYTPMFFQARLDGQFG</sequence>
<dbReference type="Pfam" id="PF05940">
    <property type="entry name" value="NnrS"/>
    <property type="match status" value="1"/>
</dbReference>
<feature type="transmembrane region" description="Helical" evidence="1">
    <location>
        <begin position="115"/>
        <end position="135"/>
    </location>
</feature>
<evidence type="ECO:0000313" key="3">
    <source>
        <dbReference type="Proteomes" id="UP000058020"/>
    </source>
</evidence>
<dbReference type="InterPro" id="IPR010266">
    <property type="entry name" value="NnrS"/>
</dbReference>
<feature type="transmembrane region" description="Helical" evidence="1">
    <location>
        <begin position="23"/>
        <end position="42"/>
    </location>
</feature>
<dbReference type="EMBL" id="CP010552">
    <property type="protein sequence ID" value="ALE53128.1"/>
    <property type="molecule type" value="Genomic_DNA"/>
</dbReference>
<keyword evidence="1" id="KW-0812">Transmembrane</keyword>
<name>A0A0M5LF58_9GAMM</name>